<sequence length="203" mass="22162">MPFRLIGNNILPNSCPNKYQKDEFLLKFIGKERFSTIEHNVTRWAEEKGIPISLRGIMTQSTRAHRLALKARKIGGQRLQTPLVSAIFKATNQDGKDISDFDVLAELAEESGVMGKADTIEFLKSDELEKEVNDLCNAARSKGITGVPITIIDEKWAVSGGQSSDVYIQIFKKLAAAGVHAAPSPFPSSLVHTCTGDGSDDSD</sequence>
<feature type="domain" description="DSBA-like thioredoxin" evidence="1">
    <location>
        <begin position="18"/>
        <end position="166"/>
    </location>
</feature>
<dbReference type="GO" id="GO:0016491">
    <property type="term" value="F:oxidoreductase activity"/>
    <property type="evidence" value="ECO:0007669"/>
    <property type="project" value="InterPro"/>
</dbReference>
<dbReference type="Gene3D" id="3.40.30.10">
    <property type="entry name" value="Glutaredoxin"/>
    <property type="match status" value="1"/>
</dbReference>
<dbReference type="AlphaFoldDB" id="A0A5C3L5Z6"/>
<evidence type="ECO:0000313" key="2">
    <source>
        <dbReference type="EMBL" id="TFK28160.1"/>
    </source>
</evidence>
<dbReference type="PANTHER" id="PTHR13887:SF41">
    <property type="entry name" value="THIOREDOXIN SUPERFAMILY PROTEIN"/>
    <property type="match status" value="1"/>
</dbReference>
<dbReference type="Pfam" id="PF01323">
    <property type="entry name" value="DSBA"/>
    <property type="match status" value="1"/>
</dbReference>
<organism evidence="2 3">
    <name type="scientific">Coprinopsis marcescibilis</name>
    <name type="common">Agaric fungus</name>
    <name type="synonym">Psathyrella marcescibilis</name>
    <dbReference type="NCBI Taxonomy" id="230819"/>
    <lineage>
        <taxon>Eukaryota</taxon>
        <taxon>Fungi</taxon>
        <taxon>Dikarya</taxon>
        <taxon>Basidiomycota</taxon>
        <taxon>Agaricomycotina</taxon>
        <taxon>Agaricomycetes</taxon>
        <taxon>Agaricomycetidae</taxon>
        <taxon>Agaricales</taxon>
        <taxon>Agaricineae</taxon>
        <taxon>Psathyrellaceae</taxon>
        <taxon>Coprinopsis</taxon>
    </lineage>
</organism>
<gene>
    <name evidence="2" type="ORF">FA15DRAFT_665644</name>
</gene>
<dbReference type="STRING" id="230819.A0A5C3L5Z6"/>
<dbReference type="EMBL" id="ML210158">
    <property type="protein sequence ID" value="TFK28160.1"/>
    <property type="molecule type" value="Genomic_DNA"/>
</dbReference>
<dbReference type="InterPro" id="IPR001853">
    <property type="entry name" value="DSBA-like_thioredoxin_dom"/>
</dbReference>
<dbReference type="Proteomes" id="UP000307440">
    <property type="component" value="Unassembled WGS sequence"/>
</dbReference>
<dbReference type="InterPro" id="IPR036249">
    <property type="entry name" value="Thioredoxin-like_sf"/>
</dbReference>
<evidence type="ECO:0000259" key="1">
    <source>
        <dbReference type="Pfam" id="PF01323"/>
    </source>
</evidence>
<evidence type="ECO:0000313" key="3">
    <source>
        <dbReference type="Proteomes" id="UP000307440"/>
    </source>
</evidence>
<protein>
    <submittedName>
        <fullName evidence="2">Thioredoxin-like protein</fullName>
    </submittedName>
</protein>
<reference evidence="2 3" key="1">
    <citation type="journal article" date="2019" name="Nat. Ecol. Evol.">
        <title>Megaphylogeny resolves global patterns of mushroom evolution.</title>
        <authorList>
            <person name="Varga T."/>
            <person name="Krizsan K."/>
            <person name="Foldi C."/>
            <person name="Dima B."/>
            <person name="Sanchez-Garcia M."/>
            <person name="Sanchez-Ramirez S."/>
            <person name="Szollosi G.J."/>
            <person name="Szarkandi J.G."/>
            <person name="Papp V."/>
            <person name="Albert L."/>
            <person name="Andreopoulos W."/>
            <person name="Angelini C."/>
            <person name="Antonin V."/>
            <person name="Barry K.W."/>
            <person name="Bougher N.L."/>
            <person name="Buchanan P."/>
            <person name="Buyck B."/>
            <person name="Bense V."/>
            <person name="Catcheside P."/>
            <person name="Chovatia M."/>
            <person name="Cooper J."/>
            <person name="Damon W."/>
            <person name="Desjardin D."/>
            <person name="Finy P."/>
            <person name="Geml J."/>
            <person name="Haridas S."/>
            <person name="Hughes K."/>
            <person name="Justo A."/>
            <person name="Karasinski D."/>
            <person name="Kautmanova I."/>
            <person name="Kiss B."/>
            <person name="Kocsube S."/>
            <person name="Kotiranta H."/>
            <person name="LaButti K.M."/>
            <person name="Lechner B.E."/>
            <person name="Liimatainen K."/>
            <person name="Lipzen A."/>
            <person name="Lukacs Z."/>
            <person name="Mihaltcheva S."/>
            <person name="Morgado L.N."/>
            <person name="Niskanen T."/>
            <person name="Noordeloos M.E."/>
            <person name="Ohm R.A."/>
            <person name="Ortiz-Santana B."/>
            <person name="Ovrebo C."/>
            <person name="Racz N."/>
            <person name="Riley R."/>
            <person name="Savchenko A."/>
            <person name="Shiryaev A."/>
            <person name="Soop K."/>
            <person name="Spirin V."/>
            <person name="Szebenyi C."/>
            <person name="Tomsovsky M."/>
            <person name="Tulloss R.E."/>
            <person name="Uehling J."/>
            <person name="Grigoriev I.V."/>
            <person name="Vagvolgyi C."/>
            <person name="Papp T."/>
            <person name="Martin F.M."/>
            <person name="Miettinen O."/>
            <person name="Hibbett D.S."/>
            <person name="Nagy L.G."/>
        </authorList>
    </citation>
    <scope>NUCLEOTIDE SEQUENCE [LARGE SCALE GENOMIC DNA]</scope>
    <source>
        <strain evidence="2 3">CBS 121175</strain>
    </source>
</reference>
<name>A0A5C3L5Z6_COPMA</name>
<dbReference type="SUPFAM" id="SSF52833">
    <property type="entry name" value="Thioredoxin-like"/>
    <property type="match status" value="1"/>
</dbReference>
<accession>A0A5C3L5Z6</accession>
<dbReference type="OrthoDB" id="1930760at2759"/>
<keyword evidence="3" id="KW-1185">Reference proteome</keyword>
<proteinExistence type="predicted"/>
<dbReference type="PANTHER" id="PTHR13887">
    <property type="entry name" value="GLUTATHIONE S-TRANSFERASE KAPPA"/>
    <property type="match status" value="1"/>
</dbReference>